<evidence type="ECO:0000313" key="1">
    <source>
        <dbReference type="EMBL" id="MET1253521.1"/>
    </source>
</evidence>
<comment type="caution">
    <text evidence="1">The sequence shown here is derived from an EMBL/GenBank/DDBJ whole genome shotgun (WGS) entry which is preliminary data.</text>
</comment>
<dbReference type="NCBIfam" id="NF001208">
    <property type="entry name" value="PRK00174.1"/>
    <property type="match status" value="1"/>
</dbReference>
<dbReference type="PANTHER" id="PTHR24095">
    <property type="entry name" value="ACETYL-COENZYME A SYNTHETASE"/>
    <property type="match status" value="1"/>
</dbReference>
<dbReference type="InterPro" id="IPR032387">
    <property type="entry name" value="ACAS_N"/>
</dbReference>
<dbReference type="PANTHER" id="PTHR24095:SF14">
    <property type="entry name" value="ACETYL-COENZYME A SYNTHETASE 1"/>
    <property type="match status" value="1"/>
</dbReference>
<name>A0ABV2BNJ3_9GAMM</name>
<dbReference type="Pfam" id="PF00501">
    <property type="entry name" value="AMP-binding"/>
    <property type="match status" value="1"/>
</dbReference>
<gene>
    <name evidence="1" type="primary">acs</name>
    <name evidence="1" type="ORF">ABVT43_00125</name>
</gene>
<dbReference type="CDD" id="cd05966">
    <property type="entry name" value="ACS"/>
    <property type="match status" value="1"/>
</dbReference>
<dbReference type="NCBIfam" id="TIGR02188">
    <property type="entry name" value="Ac_CoA_lig_AcsA"/>
    <property type="match status" value="1"/>
</dbReference>
<keyword evidence="1" id="KW-0436">Ligase</keyword>
<dbReference type="Pfam" id="PF16177">
    <property type="entry name" value="ACAS_N"/>
    <property type="match status" value="1"/>
</dbReference>
<dbReference type="PROSITE" id="PS00455">
    <property type="entry name" value="AMP_BINDING"/>
    <property type="match status" value="1"/>
</dbReference>
<accession>A0ABV2BNJ3</accession>
<dbReference type="InterPro" id="IPR025110">
    <property type="entry name" value="AMP-bd_C"/>
</dbReference>
<dbReference type="Proteomes" id="UP001548189">
    <property type="component" value="Unassembled WGS sequence"/>
</dbReference>
<dbReference type="SUPFAM" id="SSF56801">
    <property type="entry name" value="Acetyl-CoA synthetase-like"/>
    <property type="match status" value="1"/>
</dbReference>
<dbReference type="InterPro" id="IPR042099">
    <property type="entry name" value="ANL_N_sf"/>
</dbReference>
<organism evidence="1 2">
    <name type="scientific">Aliikangiella maris</name>
    <dbReference type="NCBI Taxonomy" id="3162458"/>
    <lineage>
        <taxon>Bacteria</taxon>
        <taxon>Pseudomonadati</taxon>
        <taxon>Pseudomonadota</taxon>
        <taxon>Gammaproteobacteria</taxon>
        <taxon>Oceanospirillales</taxon>
        <taxon>Pleioneaceae</taxon>
        <taxon>Aliikangiella</taxon>
    </lineage>
</organism>
<dbReference type="InterPro" id="IPR011904">
    <property type="entry name" value="Ac_CoA_lig"/>
</dbReference>
<dbReference type="Gene3D" id="3.40.50.12780">
    <property type="entry name" value="N-terminal domain of ligase-like"/>
    <property type="match status" value="1"/>
</dbReference>
<dbReference type="EC" id="6.2.1.1" evidence="1"/>
<dbReference type="InterPro" id="IPR045851">
    <property type="entry name" value="AMP-bd_C_sf"/>
</dbReference>
<dbReference type="InterPro" id="IPR020845">
    <property type="entry name" value="AMP-binding_CS"/>
</dbReference>
<proteinExistence type="inferred from homology"/>
<keyword evidence="2" id="KW-1185">Reference proteome</keyword>
<dbReference type="GO" id="GO:0003987">
    <property type="term" value="F:acetate-CoA ligase activity"/>
    <property type="evidence" value="ECO:0007669"/>
    <property type="project" value="UniProtKB-EC"/>
</dbReference>
<dbReference type="Gene3D" id="3.30.300.30">
    <property type="match status" value="1"/>
</dbReference>
<evidence type="ECO:0000313" key="2">
    <source>
        <dbReference type="Proteomes" id="UP001548189"/>
    </source>
</evidence>
<dbReference type="HAMAP" id="MF_01123">
    <property type="entry name" value="Ac_CoA_synth"/>
    <property type="match status" value="1"/>
</dbReference>
<reference evidence="1 2" key="1">
    <citation type="submission" date="2024-06" db="EMBL/GenBank/DDBJ databases">
        <authorList>
            <person name="Li F."/>
        </authorList>
    </citation>
    <scope>NUCLEOTIDE SEQUENCE [LARGE SCALE GENOMIC DNA]</scope>
    <source>
        <strain evidence="1 2">GXAS 311</strain>
    </source>
</reference>
<sequence length="648" mass="71867">MSKIFPVDAAVAASALINESKYFELYQASLDNNDAFWAEQGMRIDWIKPYSQIQDVSYAKSDLHIRWYHDGTLNVCANCVDRHLPEKASQTAIIWEGDNPENSKHITYQTLFDEVCRMANVLKSLNVSKGDRVTLYMPMIPEAVYAMLACARIGAIHSVVFGGFSADALAGRIIDCQSKLVITADFSHRGGKSIPLKKNVDDAAKIAGVSDYLESVLVVKNSEVAVDWNDSLDHWYHQKAEQVPAECPVEEMSAEDPLFILYTSGSTGKPKGVLHTSGGYLVYASLTHQYVFDYHPDDIYWCTADVGWITGHSYIVYGPLANGATTLMFEGVPNYPDSSRFWQICDKHQVNICYTAPTAIRALMREGNSYVESTSRLSLKLLGSVGEPINPEAWQWYYDVVGEAKCPIVDTWWQTETGGILISPLPGATPLKPGSATRPFFGIEPALVDGEGKELSGEAEGNLIMKRSWPGQMRTVYGDHQRFIETYFSTFEGAYFTGDGAKRDKDNYYWITGRVDDVLNISGHRMGTAEVESALVAHPKVAEAAVVGYPHEIKGQGIYTFVTLNAGLEGNEALRDELVKWVRKEIGPIATPDIIQFAPGLPKTRSGKIMRRILRKIAEDEFANLGDISTLAEPAVVEDLIANRQNKK</sequence>
<dbReference type="InterPro" id="IPR000873">
    <property type="entry name" value="AMP-dep_synth/lig_dom"/>
</dbReference>
<protein>
    <submittedName>
        <fullName evidence="1">Acetate--CoA ligase</fullName>
        <ecNumber evidence="1">6.2.1.1</ecNumber>
    </submittedName>
</protein>
<dbReference type="EMBL" id="JBEVCJ010000001">
    <property type="protein sequence ID" value="MET1253521.1"/>
    <property type="molecule type" value="Genomic_DNA"/>
</dbReference>
<dbReference type="Pfam" id="PF13193">
    <property type="entry name" value="AMP-binding_C"/>
    <property type="match status" value="1"/>
</dbReference>